<dbReference type="InterPro" id="IPR002545">
    <property type="entry name" value="CheW-lke_dom"/>
</dbReference>
<dbReference type="STRING" id="258515.SAMN05192585_13617"/>
<name>A0A1H0EUV2_9FIRM</name>
<dbReference type="RefSeq" id="WP_092642508.1">
    <property type="nucleotide sequence ID" value="NZ_FNID01000036.1"/>
</dbReference>
<dbReference type="SMART" id="SM00260">
    <property type="entry name" value="CheW"/>
    <property type="match status" value="1"/>
</dbReference>
<dbReference type="InterPro" id="IPR039315">
    <property type="entry name" value="CheW"/>
</dbReference>
<sequence length="154" mass="17401">MASSYIHNQPEQEEDTMKDKYLTFMVGSENYAVPIKYVIEINRVLPVTPMPDFPSYFEGITNLRGRIIPIMNIRKRLGMEVIDYTDTTCFMILTVNDKPYGLVVDSISEVVNITDADITPPPLESGTVSGYILGIAKVKEEIRLVINCETIFTD</sequence>
<dbReference type="Proteomes" id="UP000199182">
    <property type="component" value="Unassembled WGS sequence"/>
</dbReference>
<proteinExistence type="predicted"/>
<evidence type="ECO:0000313" key="2">
    <source>
        <dbReference type="EMBL" id="SDN86161.1"/>
    </source>
</evidence>
<dbReference type="PANTHER" id="PTHR22617">
    <property type="entry name" value="CHEMOTAXIS SENSOR HISTIDINE KINASE-RELATED"/>
    <property type="match status" value="1"/>
</dbReference>
<dbReference type="Gene3D" id="2.30.30.40">
    <property type="entry name" value="SH3 Domains"/>
    <property type="match status" value="1"/>
</dbReference>
<gene>
    <name evidence="2" type="ORF">SAMN05192585_13617</name>
</gene>
<dbReference type="GO" id="GO:0005829">
    <property type="term" value="C:cytosol"/>
    <property type="evidence" value="ECO:0007669"/>
    <property type="project" value="TreeGrafter"/>
</dbReference>
<accession>A0A1H0EUV2</accession>
<dbReference type="SUPFAM" id="SSF50341">
    <property type="entry name" value="CheW-like"/>
    <property type="match status" value="1"/>
</dbReference>
<dbReference type="PANTHER" id="PTHR22617:SF23">
    <property type="entry name" value="CHEMOTAXIS PROTEIN CHEW"/>
    <property type="match status" value="1"/>
</dbReference>
<reference evidence="2 3" key="1">
    <citation type="submission" date="2016-10" db="EMBL/GenBank/DDBJ databases">
        <authorList>
            <person name="de Groot N.N."/>
        </authorList>
    </citation>
    <scope>NUCLEOTIDE SEQUENCE [LARGE SCALE GENOMIC DNA]</scope>
    <source>
        <strain evidence="2 3">CGMCC 1.5012</strain>
    </source>
</reference>
<dbReference type="Gene3D" id="2.40.50.180">
    <property type="entry name" value="CheA-289, Domain 4"/>
    <property type="match status" value="1"/>
</dbReference>
<organism evidence="2 3">
    <name type="scientific">Acetanaerobacterium elongatum</name>
    <dbReference type="NCBI Taxonomy" id="258515"/>
    <lineage>
        <taxon>Bacteria</taxon>
        <taxon>Bacillati</taxon>
        <taxon>Bacillota</taxon>
        <taxon>Clostridia</taxon>
        <taxon>Eubacteriales</taxon>
        <taxon>Oscillospiraceae</taxon>
        <taxon>Acetanaerobacterium</taxon>
    </lineage>
</organism>
<evidence type="ECO:0000313" key="3">
    <source>
        <dbReference type="Proteomes" id="UP000199182"/>
    </source>
</evidence>
<keyword evidence="3" id="KW-1185">Reference proteome</keyword>
<dbReference type="Pfam" id="PF01584">
    <property type="entry name" value="CheW"/>
    <property type="match status" value="1"/>
</dbReference>
<dbReference type="GO" id="GO:0006935">
    <property type="term" value="P:chemotaxis"/>
    <property type="evidence" value="ECO:0007669"/>
    <property type="project" value="InterPro"/>
</dbReference>
<protein>
    <submittedName>
        <fullName evidence="2">Purine-binding chemotaxis protein CheW</fullName>
    </submittedName>
</protein>
<dbReference type="InterPro" id="IPR036061">
    <property type="entry name" value="CheW-like_dom_sf"/>
</dbReference>
<dbReference type="PROSITE" id="PS50851">
    <property type="entry name" value="CHEW"/>
    <property type="match status" value="1"/>
</dbReference>
<dbReference type="EMBL" id="FNID01000036">
    <property type="protein sequence ID" value="SDN86161.1"/>
    <property type="molecule type" value="Genomic_DNA"/>
</dbReference>
<dbReference type="OrthoDB" id="9794382at2"/>
<evidence type="ECO:0000259" key="1">
    <source>
        <dbReference type="PROSITE" id="PS50851"/>
    </source>
</evidence>
<feature type="domain" description="CheW-like" evidence="1">
    <location>
        <begin position="18"/>
        <end position="154"/>
    </location>
</feature>
<dbReference type="AlphaFoldDB" id="A0A1H0EUV2"/>
<dbReference type="GO" id="GO:0007165">
    <property type="term" value="P:signal transduction"/>
    <property type="evidence" value="ECO:0007669"/>
    <property type="project" value="InterPro"/>
</dbReference>